<dbReference type="RefSeq" id="WP_144248953.1">
    <property type="nucleotide sequence ID" value="NZ_VLPK01000002.1"/>
</dbReference>
<dbReference type="EMBL" id="VLPK01000002">
    <property type="protein sequence ID" value="TSJ40915.1"/>
    <property type="molecule type" value="Genomic_DNA"/>
</dbReference>
<protein>
    <submittedName>
        <fullName evidence="1">PRTRC system protein B</fullName>
    </submittedName>
</protein>
<reference evidence="1 2" key="1">
    <citation type="submission" date="2019-07" db="EMBL/GenBank/DDBJ databases">
        <authorList>
            <person name="Huq M.A."/>
        </authorList>
    </citation>
    <scope>NUCLEOTIDE SEQUENCE [LARGE SCALE GENOMIC DNA]</scope>
    <source>
        <strain evidence="1 2">MAH-19</strain>
    </source>
</reference>
<dbReference type="OrthoDB" id="1030341at2"/>
<comment type="caution">
    <text evidence="1">The sequence shown here is derived from an EMBL/GenBank/DDBJ whole genome shotgun (WGS) entry which is preliminary data.</text>
</comment>
<dbReference type="Proteomes" id="UP000318733">
    <property type="component" value="Unassembled WGS sequence"/>
</dbReference>
<evidence type="ECO:0000313" key="1">
    <source>
        <dbReference type="EMBL" id="TSJ40915.1"/>
    </source>
</evidence>
<proteinExistence type="predicted"/>
<dbReference type="Pfam" id="PF14460">
    <property type="entry name" value="Prok-E2_D"/>
    <property type="match status" value="1"/>
</dbReference>
<dbReference type="InterPro" id="IPR032787">
    <property type="entry name" value="Prok-E2_D"/>
</dbReference>
<name>A0A556MM28_9SPHI</name>
<organism evidence="1 2">
    <name type="scientific">Mucilaginibacter corticis</name>
    <dbReference type="NCBI Taxonomy" id="2597670"/>
    <lineage>
        <taxon>Bacteria</taxon>
        <taxon>Pseudomonadati</taxon>
        <taxon>Bacteroidota</taxon>
        <taxon>Sphingobacteriia</taxon>
        <taxon>Sphingobacteriales</taxon>
        <taxon>Sphingobacteriaceae</taxon>
        <taxon>Mucilaginibacter</taxon>
    </lineage>
</organism>
<gene>
    <name evidence="1" type="ORF">FO440_14350</name>
</gene>
<keyword evidence="2" id="KW-1185">Reference proteome</keyword>
<accession>A0A556MM28</accession>
<sequence>MNDLTNKFGNLSHPTKAFVIFEGKNNDNQNSVHVECYDIDEDGLPINAHPLSVREANSLAKSLQVREKKQCNFLNPKELLSPNVVFLKTGHDGYALWRTPEQKTKLLFTDSLDIPCGEGYIPALLWKAGKNSLSVFSVKDETITATSLLYHAPFFNIYAGGRVCMGSVAVKIPNNCHLEDFMALWHNYFFNSYFSHLFDGHQPVKGNIIQLWQNQIIHGTPFPNDCLIPNNISVKKLIA</sequence>
<dbReference type="AlphaFoldDB" id="A0A556MM28"/>
<evidence type="ECO:0000313" key="2">
    <source>
        <dbReference type="Proteomes" id="UP000318733"/>
    </source>
</evidence>